<reference evidence="1 2" key="1">
    <citation type="submission" date="2011-02" db="EMBL/GenBank/DDBJ databases">
        <title>The Genome Sequence of Sphaeroforma arctica JP610.</title>
        <authorList>
            <consortium name="The Broad Institute Genome Sequencing Platform"/>
            <person name="Russ C."/>
            <person name="Cuomo C."/>
            <person name="Young S.K."/>
            <person name="Zeng Q."/>
            <person name="Gargeya S."/>
            <person name="Alvarado L."/>
            <person name="Berlin A."/>
            <person name="Chapman S.B."/>
            <person name="Chen Z."/>
            <person name="Freedman E."/>
            <person name="Gellesch M."/>
            <person name="Goldberg J."/>
            <person name="Griggs A."/>
            <person name="Gujja S."/>
            <person name="Heilman E."/>
            <person name="Heiman D."/>
            <person name="Howarth C."/>
            <person name="Mehta T."/>
            <person name="Neiman D."/>
            <person name="Pearson M."/>
            <person name="Roberts A."/>
            <person name="Saif S."/>
            <person name="Shea T."/>
            <person name="Shenoy N."/>
            <person name="Sisk P."/>
            <person name="Stolte C."/>
            <person name="Sykes S."/>
            <person name="White J."/>
            <person name="Yandava C."/>
            <person name="Burger G."/>
            <person name="Gray M.W."/>
            <person name="Holland P.W.H."/>
            <person name="King N."/>
            <person name="Lang F.B.F."/>
            <person name="Roger A.J."/>
            <person name="Ruiz-Trillo I."/>
            <person name="Haas B."/>
            <person name="Nusbaum C."/>
            <person name="Birren B."/>
        </authorList>
    </citation>
    <scope>NUCLEOTIDE SEQUENCE [LARGE SCALE GENOMIC DNA]</scope>
    <source>
        <strain evidence="1 2">JP610</strain>
    </source>
</reference>
<dbReference type="GeneID" id="25907897"/>
<evidence type="ECO:0000313" key="2">
    <source>
        <dbReference type="Proteomes" id="UP000054560"/>
    </source>
</evidence>
<dbReference type="AlphaFoldDB" id="A0A0L0FTT3"/>
<dbReference type="EMBL" id="KQ242178">
    <property type="protein sequence ID" value="KNC80240.1"/>
    <property type="molecule type" value="Genomic_DNA"/>
</dbReference>
<proteinExistence type="predicted"/>
<sequence>MDCAISLSTTTQQIQPDCYHDPDICAEDEWCNIDVHDRWGPWAFDENGTTFLDNDNGLCNIPEYYNSTDLEGEKTHGP</sequence>
<evidence type="ECO:0000313" key="1">
    <source>
        <dbReference type="EMBL" id="KNC80240.1"/>
    </source>
</evidence>
<dbReference type="Proteomes" id="UP000054560">
    <property type="component" value="Unassembled WGS sequence"/>
</dbReference>
<dbReference type="RefSeq" id="XP_014154142.1">
    <property type="nucleotide sequence ID" value="XM_014298667.1"/>
</dbReference>
<organism evidence="1 2">
    <name type="scientific">Sphaeroforma arctica JP610</name>
    <dbReference type="NCBI Taxonomy" id="667725"/>
    <lineage>
        <taxon>Eukaryota</taxon>
        <taxon>Ichthyosporea</taxon>
        <taxon>Ichthyophonida</taxon>
        <taxon>Sphaeroforma</taxon>
    </lineage>
</organism>
<gene>
    <name evidence="1" type="ORF">SARC_07393</name>
</gene>
<accession>A0A0L0FTT3</accession>
<keyword evidence="2" id="KW-1185">Reference proteome</keyword>
<name>A0A0L0FTT3_9EUKA</name>
<protein>
    <submittedName>
        <fullName evidence="1">Uncharacterized protein</fullName>
    </submittedName>
</protein>